<evidence type="ECO:0000313" key="2">
    <source>
        <dbReference type="Proteomes" id="UP000269352"/>
    </source>
</evidence>
<organism evidence="1 2">
    <name type="scientific">Termititenax aidoneus</name>
    <dbReference type="NCBI Taxonomy" id="2218524"/>
    <lineage>
        <taxon>Bacteria</taxon>
        <taxon>Bacillati</taxon>
        <taxon>Candidatus Margulisiibacteriota</taxon>
        <taxon>Candidatus Termititenacia</taxon>
        <taxon>Candidatus Termititenacales</taxon>
        <taxon>Candidatus Termititenacaceae</taxon>
        <taxon>Candidatus Termititenax</taxon>
    </lineage>
</organism>
<dbReference type="Gene3D" id="1.50.10.20">
    <property type="match status" value="1"/>
</dbReference>
<dbReference type="Proteomes" id="UP000269352">
    <property type="component" value="Unassembled WGS sequence"/>
</dbReference>
<comment type="caution">
    <text evidence="1">The sequence shown here is derived from an EMBL/GenBank/DDBJ whole genome shotgun (WGS) entry which is preliminary data.</text>
</comment>
<keyword evidence="2" id="KW-1185">Reference proteome</keyword>
<dbReference type="AlphaFoldDB" id="A0A388TEP0"/>
<protein>
    <submittedName>
        <fullName evidence="1">Uncharacterized protein</fullName>
    </submittedName>
</protein>
<gene>
    <name evidence="1" type="ORF">NO1_2174</name>
</gene>
<dbReference type="EMBL" id="BGZN01000165">
    <property type="protein sequence ID" value="GBR75124.1"/>
    <property type="molecule type" value="Genomic_DNA"/>
</dbReference>
<evidence type="ECO:0000313" key="1">
    <source>
        <dbReference type="EMBL" id="GBR75124.1"/>
    </source>
</evidence>
<sequence>MKNFMDTALELRIKFENNEPLTEDEIKNFLEKSFLLKKLTSDFSDEPLFLVWRVIALSEIPHSNKLEYTQNIIRKILHKMGTAYGFILTGEADYLLPCYNAMLISALCKLGLPENEIVKNGISWIMEYQVFARNKVCNWRGTGIKKYGGCFKTVPCYIGLAKALKALINYNKYHRKNLIQNKIDIGIEYLLKHHLYKRLSNGEPITKHILDIAFPESYNLNIVELLDIVYSAGKINDERVNEAVDYLNSKRQKNGGWKTNYVYKSKGYVSFDARGQIGEWVTYLLEKILSKNK</sequence>
<accession>A0A388TEP0</accession>
<reference evidence="1 2" key="1">
    <citation type="journal article" date="2019" name="ISME J.">
        <title>Genome analyses of uncultured TG2/ZB3 bacteria in 'Margulisbacteria' specifically attached to ectosymbiotic spirochetes of protists in the termite gut.</title>
        <authorList>
            <person name="Utami Y.D."/>
            <person name="Kuwahara H."/>
            <person name="Igai K."/>
            <person name="Murakami T."/>
            <person name="Sugaya K."/>
            <person name="Morikawa T."/>
            <person name="Nagura Y."/>
            <person name="Yuki M."/>
            <person name="Deevong P."/>
            <person name="Inoue T."/>
            <person name="Kihara K."/>
            <person name="Lo N."/>
            <person name="Yamada A."/>
            <person name="Ohkuma M."/>
            <person name="Hongoh Y."/>
        </authorList>
    </citation>
    <scope>NUCLEOTIDE SEQUENCE [LARGE SCALE GENOMIC DNA]</scope>
    <source>
        <strain evidence="1">NkOx7-01</strain>
    </source>
</reference>
<dbReference type="SUPFAM" id="SSF48239">
    <property type="entry name" value="Terpenoid cyclases/Protein prenyltransferases"/>
    <property type="match status" value="1"/>
</dbReference>
<dbReference type="InterPro" id="IPR008930">
    <property type="entry name" value="Terpenoid_cyclase/PrenylTrfase"/>
</dbReference>
<name>A0A388TEP0_TERA1</name>
<proteinExistence type="predicted"/>